<name>A0A0F9B964_9ZZZZ</name>
<reference evidence="1" key="1">
    <citation type="journal article" date="2015" name="Nature">
        <title>Complex archaea that bridge the gap between prokaryotes and eukaryotes.</title>
        <authorList>
            <person name="Spang A."/>
            <person name="Saw J.H."/>
            <person name="Jorgensen S.L."/>
            <person name="Zaremba-Niedzwiedzka K."/>
            <person name="Martijn J."/>
            <person name="Lind A.E."/>
            <person name="van Eijk R."/>
            <person name="Schleper C."/>
            <person name="Guy L."/>
            <person name="Ettema T.J."/>
        </authorList>
    </citation>
    <scope>NUCLEOTIDE SEQUENCE</scope>
</reference>
<proteinExistence type="predicted"/>
<organism evidence="1">
    <name type="scientific">marine sediment metagenome</name>
    <dbReference type="NCBI Taxonomy" id="412755"/>
    <lineage>
        <taxon>unclassified sequences</taxon>
        <taxon>metagenomes</taxon>
        <taxon>ecological metagenomes</taxon>
    </lineage>
</organism>
<dbReference type="EMBL" id="LAZR01050486">
    <property type="protein sequence ID" value="KKK87244.1"/>
    <property type="molecule type" value="Genomic_DNA"/>
</dbReference>
<accession>A0A0F9B964</accession>
<dbReference type="AlphaFoldDB" id="A0A0F9B964"/>
<protein>
    <submittedName>
        <fullName evidence="1">Uncharacterized protein</fullName>
    </submittedName>
</protein>
<gene>
    <name evidence="1" type="ORF">LCGC14_2755200</name>
</gene>
<comment type="caution">
    <text evidence="1">The sequence shown here is derived from an EMBL/GenBank/DDBJ whole genome shotgun (WGS) entry which is preliminary data.</text>
</comment>
<evidence type="ECO:0000313" key="1">
    <source>
        <dbReference type="EMBL" id="KKK87244.1"/>
    </source>
</evidence>
<sequence length="98" mass="11853">MWYGQLSNIDEVITGDKKMQKRRSRRIRRPVWGDKYENLDHFLSEFCRWTEQERVNALLYIDERRGLSFCVLRPSSKLRNMPYFLGIANKEGEFNFSN</sequence>